<dbReference type="EMBL" id="BMKQ01000001">
    <property type="protein sequence ID" value="GGF33260.1"/>
    <property type="molecule type" value="Genomic_DNA"/>
</dbReference>
<keyword evidence="3" id="KW-1185">Reference proteome</keyword>
<comment type="caution">
    <text evidence="2">The sequence shown here is derived from an EMBL/GenBank/DDBJ whole genome shotgun (WGS) entry which is preliminary data.</text>
</comment>
<organism evidence="2 3">
    <name type="scientific">Marmoricola endophyticus</name>
    <dbReference type="NCBI Taxonomy" id="2040280"/>
    <lineage>
        <taxon>Bacteria</taxon>
        <taxon>Bacillati</taxon>
        <taxon>Actinomycetota</taxon>
        <taxon>Actinomycetes</taxon>
        <taxon>Propionibacteriales</taxon>
        <taxon>Nocardioidaceae</taxon>
        <taxon>Marmoricola</taxon>
    </lineage>
</organism>
<comment type="similarity">
    <text evidence="1">Belongs to the short-chain dehydrogenases/reductases (SDR) family.</text>
</comment>
<reference evidence="2" key="1">
    <citation type="journal article" date="2014" name="Int. J. Syst. Evol. Microbiol.">
        <title>Complete genome sequence of Corynebacterium casei LMG S-19264T (=DSM 44701T), isolated from a smear-ripened cheese.</title>
        <authorList>
            <consortium name="US DOE Joint Genome Institute (JGI-PGF)"/>
            <person name="Walter F."/>
            <person name="Albersmeier A."/>
            <person name="Kalinowski J."/>
            <person name="Ruckert C."/>
        </authorList>
    </citation>
    <scope>NUCLEOTIDE SEQUENCE</scope>
    <source>
        <strain evidence="2">CGMCC 1.16067</strain>
    </source>
</reference>
<dbReference type="SUPFAM" id="SSF51735">
    <property type="entry name" value="NAD(P)-binding Rossmann-fold domains"/>
    <property type="match status" value="1"/>
</dbReference>
<evidence type="ECO:0000313" key="3">
    <source>
        <dbReference type="Proteomes" id="UP000649179"/>
    </source>
</evidence>
<dbReference type="InterPro" id="IPR036291">
    <property type="entry name" value="NAD(P)-bd_dom_sf"/>
</dbReference>
<dbReference type="AlphaFoldDB" id="A0A917EYU5"/>
<reference evidence="2" key="2">
    <citation type="submission" date="2020-09" db="EMBL/GenBank/DDBJ databases">
        <authorList>
            <person name="Sun Q."/>
            <person name="Zhou Y."/>
        </authorList>
    </citation>
    <scope>NUCLEOTIDE SEQUENCE</scope>
    <source>
        <strain evidence="2">CGMCC 1.16067</strain>
    </source>
</reference>
<sequence length="133" mass="13868">MADVELRYRLALVTGAGTTLGREVAVRLGRAGAGVLAADPDTAAAQETARLVRERRVWAASVQVDTHVEADVRLLAARVHDLGGVALVVDAAGGSYDAFLRDLLAQEGEPRWVDAATLSRLGGRGAIGLLRAG</sequence>
<dbReference type="Proteomes" id="UP000649179">
    <property type="component" value="Unassembled WGS sequence"/>
</dbReference>
<protein>
    <recommendedName>
        <fullName evidence="4">SDR family NAD(P)-dependent oxidoreductase</fullName>
    </recommendedName>
</protein>
<evidence type="ECO:0000256" key="1">
    <source>
        <dbReference type="ARBA" id="ARBA00006484"/>
    </source>
</evidence>
<dbReference type="InterPro" id="IPR050259">
    <property type="entry name" value="SDR"/>
</dbReference>
<gene>
    <name evidence="2" type="ORF">GCM10011519_03400</name>
</gene>
<name>A0A917EYU5_9ACTN</name>
<dbReference type="Gene3D" id="3.40.50.720">
    <property type="entry name" value="NAD(P)-binding Rossmann-like Domain"/>
    <property type="match status" value="1"/>
</dbReference>
<dbReference type="InterPro" id="IPR002347">
    <property type="entry name" value="SDR_fam"/>
</dbReference>
<accession>A0A917EYU5</accession>
<evidence type="ECO:0008006" key="4">
    <source>
        <dbReference type="Google" id="ProtNLM"/>
    </source>
</evidence>
<dbReference type="Pfam" id="PF00106">
    <property type="entry name" value="adh_short"/>
    <property type="match status" value="1"/>
</dbReference>
<evidence type="ECO:0000313" key="2">
    <source>
        <dbReference type="EMBL" id="GGF33260.1"/>
    </source>
</evidence>
<proteinExistence type="inferred from homology"/>
<dbReference type="PANTHER" id="PTHR42879">
    <property type="entry name" value="3-OXOACYL-(ACYL-CARRIER-PROTEIN) REDUCTASE"/>
    <property type="match status" value="1"/>
</dbReference>